<dbReference type="RefSeq" id="WP_344925078.1">
    <property type="nucleotide sequence ID" value="NZ_BAABCW010000002.1"/>
</dbReference>
<evidence type="ECO:0008006" key="3">
    <source>
        <dbReference type="Google" id="ProtNLM"/>
    </source>
</evidence>
<dbReference type="EMBL" id="BAABCW010000002">
    <property type="protein sequence ID" value="GAA4111144.1"/>
    <property type="molecule type" value="Genomic_DNA"/>
</dbReference>
<dbReference type="InterPro" id="IPR014917">
    <property type="entry name" value="DUF1800"/>
</dbReference>
<sequence>MASDITCNLATLEPYVPSGTNPWNVSKINHLYRRIAFGATKAEVIDALNQNNPSALVDALIDEALAMAPNPAPVYGFWDRDQFEAAEMANEENDTGFYRREGKLQMINDLVQNKVRDRLTLFWSNHFVTEDDEYRSPAYQYQYYNLLQLHGLGNFRDFVYDIGISSPMLVYLNGDRNTRDRPNENYARELYELFTMGVDNGYTETDIIETAKALTGWVETNDIPWGPIVFNPGQFSNDTKTIFGQSGNFGYDELIDDVLFAQRPQEIATFICGKLYTYFVSPTCSDAIVAEMAQTFIDNNFEIAPVLRQLFKSEHFFDQEAIGVIIKSPCDLLISFSNETDFTYPATFSYLEEVRDFTDRLGQDMLNPFDVAGWQGDEDWISPDYLILRWDNATSLITQASSENQDQFRNFVLGLPIGTAADGNLEGTMASTDVEIVVKAILDYFFSRGVSDPLIYEEALAVFKGDLPESYFEAGATAPNIWTLDNPLLNDQFIALLRYIVYVPEFQLK</sequence>
<dbReference type="Proteomes" id="UP001500459">
    <property type="component" value="Unassembled WGS sequence"/>
</dbReference>
<gene>
    <name evidence="1" type="ORF">GCM10022393_08610</name>
</gene>
<name>A0ABP7XEI0_9FLAO</name>
<evidence type="ECO:0000313" key="1">
    <source>
        <dbReference type="EMBL" id="GAA4111144.1"/>
    </source>
</evidence>
<proteinExistence type="predicted"/>
<dbReference type="Pfam" id="PF08811">
    <property type="entry name" value="DUF1800"/>
    <property type="match status" value="1"/>
</dbReference>
<keyword evidence="2" id="KW-1185">Reference proteome</keyword>
<organism evidence="1 2">
    <name type="scientific">Aquimarina addita</name>
    <dbReference type="NCBI Taxonomy" id="870485"/>
    <lineage>
        <taxon>Bacteria</taxon>
        <taxon>Pseudomonadati</taxon>
        <taxon>Bacteroidota</taxon>
        <taxon>Flavobacteriia</taxon>
        <taxon>Flavobacteriales</taxon>
        <taxon>Flavobacteriaceae</taxon>
        <taxon>Aquimarina</taxon>
    </lineage>
</organism>
<reference evidence="2" key="1">
    <citation type="journal article" date="2019" name="Int. J. Syst. Evol. Microbiol.">
        <title>The Global Catalogue of Microorganisms (GCM) 10K type strain sequencing project: providing services to taxonomists for standard genome sequencing and annotation.</title>
        <authorList>
            <consortium name="The Broad Institute Genomics Platform"/>
            <consortium name="The Broad Institute Genome Sequencing Center for Infectious Disease"/>
            <person name="Wu L."/>
            <person name="Ma J."/>
        </authorList>
    </citation>
    <scope>NUCLEOTIDE SEQUENCE [LARGE SCALE GENOMIC DNA]</scope>
    <source>
        <strain evidence="2">JCM 17106</strain>
    </source>
</reference>
<protein>
    <recommendedName>
        <fullName evidence="3">DUF1800 domain-containing protein</fullName>
    </recommendedName>
</protein>
<evidence type="ECO:0000313" key="2">
    <source>
        <dbReference type="Proteomes" id="UP001500459"/>
    </source>
</evidence>
<comment type="caution">
    <text evidence="1">The sequence shown here is derived from an EMBL/GenBank/DDBJ whole genome shotgun (WGS) entry which is preliminary data.</text>
</comment>
<accession>A0ABP7XEI0</accession>